<dbReference type="EMBL" id="LCCA01000008">
    <property type="protein sequence ID" value="KKS22386.1"/>
    <property type="molecule type" value="Genomic_DNA"/>
</dbReference>
<evidence type="ECO:0000313" key="2">
    <source>
        <dbReference type="Proteomes" id="UP000034920"/>
    </source>
</evidence>
<dbReference type="STRING" id="1619103.UU80_C0008G0041"/>
<proteinExistence type="predicted"/>
<accession>A0A0G0ZK11</accession>
<dbReference type="Proteomes" id="UP000034920">
    <property type="component" value="Unassembled WGS sequence"/>
</dbReference>
<feature type="non-terminal residue" evidence="1">
    <location>
        <position position="1"/>
    </location>
</feature>
<gene>
    <name evidence="1" type="ORF">UU80_C0008G0041</name>
</gene>
<dbReference type="AlphaFoldDB" id="A0A0G0ZK11"/>
<name>A0A0G0ZK11_UNCKA</name>
<reference evidence="1 2" key="1">
    <citation type="journal article" date="2015" name="Nature">
        <title>rRNA introns, odd ribosomes, and small enigmatic genomes across a large radiation of phyla.</title>
        <authorList>
            <person name="Brown C.T."/>
            <person name="Hug L.A."/>
            <person name="Thomas B.C."/>
            <person name="Sharon I."/>
            <person name="Castelle C.J."/>
            <person name="Singh A."/>
            <person name="Wilkins M.J."/>
            <person name="Williams K.H."/>
            <person name="Banfield J.F."/>
        </authorList>
    </citation>
    <scope>NUCLEOTIDE SEQUENCE [LARGE SCALE GENOMIC DNA]</scope>
</reference>
<comment type="caution">
    <text evidence="1">The sequence shown here is derived from an EMBL/GenBank/DDBJ whole genome shotgun (WGS) entry which is preliminary data.</text>
</comment>
<protein>
    <submittedName>
        <fullName evidence="1">Uncharacterized protein</fullName>
    </submittedName>
</protein>
<organism evidence="1 2">
    <name type="scientific">candidate division WWE3 bacterium GW2011_GWA1_41_8</name>
    <dbReference type="NCBI Taxonomy" id="1619103"/>
    <lineage>
        <taxon>Bacteria</taxon>
        <taxon>Katanobacteria</taxon>
    </lineage>
</organism>
<evidence type="ECO:0000313" key="1">
    <source>
        <dbReference type="EMBL" id="KKS22386.1"/>
    </source>
</evidence>
<sequence>VTIVASLEICRIYFEVFHKFFPILEHKYIMYFVEIPEGGDFDDQVIRW</sequence>